<dbReference type="Gene3D" id="2.40.50.40">
    <property type="match status" value="1"/>
</dbReference>
<comment type="subcellular location">
    <subcellularLocation>
        <location evidence="1">Nucleus</location>
    </subcellularLocation>
</comment>
<dbReference type="Proteomes" id="UP000037460">
    <property type="component" value="Unassembled WGS sequence"/>
</dbReference>
<evidence type="ECO:0000259" key="4">
    <source>
        <dbReference type="PROSITE" id="PS50013"/>
    </source>
</evidence>
<name>A0A0M0JT93_9EUKA</name>
<dbReference type="AlphaFoldDB" id="A0A0M0JT93"/>
<dbReference type="InterPro" id="IPR000953">
    <property type="entry name" value="Chromo/chromo_shadow_dom"/>
</dbReference>
<feature type="region of interest" description="Disordered" evidence="3">
    <location>
        <begin position="191"/>
        <end position="214"/>
    </location>
</feature>
<dbReference type="OrthoDB" id="5376140at2759"/>
<feature type="compositionally biased region" description="Polar residues" evidence="3">
    <location>
        <begin position="376"/>
        <end position="398"/>
    </location>
</feature>
<dbReference type="Pfam" id="PF00385">
    <property type="entry name" value="Chromo"/>
    <property type="match status" value="1"/>
</dbReference>
<dbReference type="PROSITE" id="PS00598">
    <property type="entry name" value="CHROMO_1"/>
    <property type="match status" value="1"/>
</dbReference>
<feature type="region of interest" description="Disordered" evidence="3">
    <location>
        <begin position="228"/>
        <end position="249"/>
    </location>
</feature>
<evidence type="ECO:0000313" key="5">
    <source>
        <dbReference type="EMBL" id="KOO29730.1"/>
    </source>
</evidence>
<protein>
    <recommendedName>
        <fullName evidence="4">Chromo domain-containing protein</fullName>
    </recommendedName>
</protein>
<feature type="region of interest" description="Disordered" evidence="3">
    <location>
        <begin position="369"/>
        <end position="439"/>
    </location>
</feature>
<sequence length="451" mass="49752">MQTPIKPMLTPEIDTVRAPSAPVKPRRPVNYSEAPLCTIDENLLVDSRFLNPIKRRLAYREPSGCVNVHLCQRSLAEADEAIDTPSELHTLAKFERHAKRALAARPADEQCTLEELFAEEEAERAALPISLRKPKRASAPASSLAMPNPETVVVLPPPASRRPGAYAGAAMEDYLEDEDDAPRVTQRTITMQRRLFNAPKPGDATSDDESRSSDYSVTDYYLRRLAEERSGRRRSASPGSSQEDDADDDVFEVSAILREEEGRFLIRWEGYGPEDDTWEPEANVSPALVLAFRQAKFRQARMAAHAGDDFMQGRTRMLWCHTCGEHRPADSFSQQQRRAAPSCRSCLRHHYGALAEGILSLRHRIDGPATPEGAAGSSNRAVVGNTNRHAAAAPSSTGKRPRDPADAVSPAPPLPPSMRRPVARTSWTSPPSRSAAAADREVARCRLYGFS</sequence>
<dbReference type="InterPro" id="IPR023780">
    <property type="entry name" value="Chromo_domain"/>
</dbReference>
<evidence type="ECO:0000256" key="2">
    <source>
        <dbReference type="ARBA" id="ARBA00023242"/>
    </source>
</evidence>
<evidence type="ECO:0000256" key="3">
    <source>
        <dbReference type="SAM" id="MobiDB-lite"/>
    </source>
</evidence>
<dbReference type="EMBL" id="JWZX01002370">
    <property type="protein sequence ID" value="KOO29730.1"/>
    <property type="molecule type" value="Genomic_DNA"/>
</dbReference>
<organism evidence="5 6">
    <name type="scientific">Chrysochromulina tobinii</name>
    <dbReference type="NCBI Taxonomy" id="1460289"/>
    <lineage>
        <taxon>Eukaryota</taxon>
        <taxon>Haptista</taxon>
        <taxon>Haptophyta</taxon>
        <taxon>Prymnesiophyceae</taxon>
        <taxon>Prymnesiales</taxon>
        <taxon>Chrysochromulinaceae</taxon>
        <taxon>Chrysochromulina</taxon>
    </lineage>
</organism>
<evidence type="ECO:0000256" key="1">
    <source>
        <dbReference type="ARBA" id="ARBA00004123"/>
    </source>
</evidence>
<gene>
    <name evidence="5" type="ORF">Ctob_011730</name>
</gene>
<proteinExistence type="predicted"/>
<keyword evidence="2" id="KW-0539">Nucleus</keyword>
<reference evidence="6" key="1">
    <citation type="journal article" date="2015" name="PLoS Genet.">
        <title>Genome Sequence and Transcriptome Analyses of Chrysochromulina tobin: Metabolic Tools for Enhanced Algal Fitness in the Prominent Order Prymnesiales (Haptophyceae).</title>
        <authorList>
            <person name="Hovde B.T."/>
            <person name="Deodato C.R."/>
            <person name="Hunsperger H.M."/>
            <person name="Ryken S.A."/>
            <person name="Yost W."/>
            <person name="Jha R.K."/>
            <person name="Patterson J."/>
            <person name="Monnat R.J. Jr."/>
            <person name="Barlow S.B."/>
            <person name="Starkenburg S.R."/>
            <person name="Cattolico R.A."/>
        </authorList>
    </citation>
    <scope>NUCLEOTIDE SEQUENCE</scope>
    <source>
        <strain evidence="6">CCMP291</strain>
    </source>
</reference>
<feature type="compositionally biased region" description="Low complexity" evidence="3">
    <location>
        <begin position="419"/>
        <end position="437"/>
    </location>
</feature>
<evidence type="ECO:0000313" key="6">
    <source>
        <dbReference type="Proteomes" id="UP000037460"/>
    </source>
</evidence>
<comment type="caution">
    <text evidence="5">The sequence shown here is derived from an EMBL/GenBank/DDBJ whole genome shotgun (WGS) entry which is preliminary data.</text>
</comment>
<dbReference type="SMART" id="SM00298">
    <property type="entry name" value="CHROMO"/>
    <property type="match status" value="1"/>
</dbReference>
<dbReference type="InterPro" id="IPR051219">
    <property type="entry name" value="Heterochromatin_chromo-domain"/>
</dbReference>
<dbReference type="InterPro" id="IPR016197">
    <property type="entry name" value="Chromo-like_dom_sf"/>
</dbReference>
<keyword evidence="6" id="KW-1185">Reference proteome</keyword>
<dbReference type="PROSITE" id="PS50013">
    <property type="entry name" value="CHROMO_2"/>
    <property type="match status" value="1"/>
</dbReference>
<dbReference type="GO" id="GO:0005634">
    <property type="term" value="C:nucleus"/>
    <property type="evidence" value="ECO:0007669"/>
    <property type="project" value="UniProtKB-SubCell"/>
</dbReference>
<dbReference type="CDD" id="cd00024">
    <property type="entry name" value="CD_CSD"/>
    <property type="match status" value="1"/>
</dbReference>
<feature type="domain" description="Chromo" evidence="4">
    <location>
        <begin position="251"/>
        <end position="309"/>
    </location>
</feature>
<dbReference type="SUPFAM" id="SSF54160">
    <property type="entry name" value="Chromo domain-like"/>
    <property type="match status" value="1"/>
</dbReference>
<accession>A0A0M0JT93</accession>
<dbReference type="InterPro" id="IPR023779">
    <property type="entry name" value="Chromodomain_CS"/>
</dbReference>
<dbReference type="PANTHER" id="PTHR22812">
    <property type="entry name" value="CHROMOBOX PROTEIN"/>
    <property type="match status" value="1"/>
</dbReference>